<dbReference type="EMBL" id="FCNX02000003">
    <property type="protein sequence ID" value="SAK57238.1"/>
    <property type="molecule type" value="Genomic_DNA"/>
</dbReference>
<feature type="transmembrane region" description="Helical" evidence="1">
    <location>
        <begin position="21"/>
        <end position="42"/>
    </location>
</feature>
<name>A0A158AHE9_9BURK</name>
<feature type="transmembrane region" description="Helical" evidence="1">
    <location>
        <begin position="508"/>
        <end position="526"/>
    </location>
</feature>
<reference evidence="3" key="1">
    <citation type="submission" date="2016-01" db="EMBL/GenBank/DDBJ databases">
        <authorList>
            <person name="Peeters C."/>
        </authorList>
    </citation>
    <scope>NUCLEOTIDE SEQUENCE</scope>
    <source>
        <strain evidence="3">LMG 29320</strain>
    </source>
</reference>
<feature type="transmembrane region" description="Helical" evidence="1">
    <location>
        <begin position="483"/>
        <end position="502"/>
    </location>
</feature>
<organism evidence="3 4">
    <name type="scientific">Caballeronia fortuita</name>
    <dbReference type="NCBI Taxonomy" id="1777138"/>
    <lineage>
        <taxon>Bacteria</taxon>
        <taxon>Pseudomonadati</taxon>
        <taxon>Pseudomonadota</taxon>
        <taxon>Betaproteobacteria</taxon>
        <taxon>Burkholderiales</taxon>
        <taxon>Burkholderiaceae</taxon>
        <taxon>Caballeronia</taxon>
    </lineage>
</organism>
<feature type="transmembrane region" description="Helical" evidence="1">
    <location>
        <begin position="388"/>
        <end position="405"/>
    </location>
</feature>
<gene>
    <name evidence="3" type="ORF">AWB77_01805</name>
</gene>
<keyword evidence="1" id="KW-0812">Transmembrane</keyword>
<evidence type="ECO:0000256" key="1">
    <source>
        <dbReference type="SAM" id="Phobius"/>
    </source>
</evidence>
<dbReference type="Proteomes" id="UP000054903">
    <property type="component" value="Unassembled WGS sequence"/>
</dbReference>
<keyword evidence="4" id="KW-1185">Reference proteome</keyword>
<protein>
    <submittedName>
        <fullName evidence="3">CHASE2 domain protein</fullName>
    </submittedName>
</protein>
<keyword evidence="1" id="KW-0472">Membrane</keyword>
<evidence type="ECO:0000259" key="2">
    <source>
        <dbReference type="SMART" id="SM01080"/>
    </source>
</evidence>
<dbReference type="AlphaFoldDB" id="A0A158AHE9"/>
<dbReference type="STRING" id="1777138.AWB77_01805"/>
<feature type="domain" description="CHASE2" evidence="2">
    <location>
        <begin position="51"/>
        <end position="401"/>
    </location>
</feature>
<dbReference type="InterPro" id="IPR007890">
    <property type="entry name" value="CHASE2"/>
</dbReference>
<dbReference type="RefSeq" id="WP_061134032.1">
    <property type="nucleotide sequence ID" value="NZ_FCNX02000003.1"/>
</dbReference>
<proteinExistence type="predicted"/>
<keyword evidence="1" id="KW-1133">Transmembrane helix</keyword>
<evidence type="ECO:0000313" key="4">
    <source>
        <dbReference type="Proteomes" id="UP000054903"/>
    </source>
</evidence>
<evidence type="ECO:0000313" key="3">
    <source>
        <dbReference type="EMBL" id="SAK57238.1"/>
    </source>
</evidence>
<dbReference type="SMART" id="SM01080">
    <property type="entry name" value="CHASE2"/>
    <property type="match status" value="1"/>
</dbReference>
<sequence>MAESGPATKSDKTHPPFRETLLRAISACVIGALVAIVIPNIFGEEFATRKAARVVAPFVGAFYKPDVRNDDITVVLVDDKAIDESQESWPPSYDFYAKIVSDVGQYRPSAIFVDLIFSSVRKDASVTGLQHVLKKMQGEHIPVFLAAGLDDKRQLFVREGLEGLATKVAVEYDPDELDHVVWTYPMIARNSKHARSAALAIYEDAPHHRVEDPKEELAITWGLYPVRDGIEWTVLNGNGRREAAHKDNDGENGHYPDPASDVFRENYDLYCNESQQTAPLVVGAVWHALVAKHGKPVCVFHHTLYAREMSYPSQSQSDRLQWLLKDKVVMIGSAYGYSNDVVVSPIQDRVPGVYLHAMALDNLITRGPDYTKAIELHELEADGPHARALLLLVIGGLCVLLLALFKERVIEPMKERYRDAQQFERVEIDETIVATTRAPDSDDSASEQRVTLQLHAEVVKQRPRRKIGRFFARVAEGFFLTRLKALEVLLSVVMICVLLYLGHWVLNVPYLTIVHVTLFALVAEWFEWNKKLIDWYLGEKEKA</sequence>
<comment type="caution">
    <text evidence="3">The sequence shown here is derived from an EMBL/GenBank/DDBJ whole genome shotgun (WGS) entry which is preliminary data.</text>
</comment>
<dbReference type="Pfam" id="PF05226">
    <property type="entry name" value="CHASE2"/>
    <property type="match status" value="1"/>
</dbReference>
<accession>A0A158AHE9</accession>